<evidence type="ECO:0000313" key="3">
    <source>
        <dbReference type="Proteomes" id="UP000762676"/>
    </source>
</evidence>
<organism evidence="2 3">
    <name type="scientific">Elysia marginata</name>
    <dbReference type="NCBI Taxonomy" id="1093978"/>
    <lineage>
        <taxon>Eukaryota</taxon>
        <taxon>Metazoa</taxon>
        <taxon>Spiralia</taxon>
        <taxon>Lophotrochozoa</taxon>
        <taxon>Mollusca</taxon>
        <taxon>Gastropoda</taxon>
        <taxon>Heterobranchia</taxon>
        <taxon>Euthyneura</taxon>
        <taxon>Panpulmonata</taxon>
        <taxon>Sacoglossa</taxon>
        <taxon>Placobranchoidea</taxon>
        <taxon>Plakobranchidae</taxon>
        <taxon>Elysia</taxon>
    </lineage>
</organism>
<sequence length="105" mass="11971">MDVTSTDDEWECQSHRSLKKPGNHDPFVAAEEEFMVDEEDGTELSSNVATFLTKRFGILTADKKLKSKLEVYKRPANCKVLTAPLTIQEIWRTLKAPAKRTFVKL</sequence>
<dbReference type="EMBL" id="BMAT01000545">
    <property type="protein sequence ID" value="GFR68024.1"/>
    <property type="molecule type" value="Genomic_DNA"/>
</dbReference>
<evidence type="ECO:0000256" key="1">
    <source>
        <dbReference type="SAM" id="MobiDB-lite"/>
    </source>
</evidence>
<protein>
    <submittedName>
        <fullName evidence="2">Uncharacterized protein</fullName>
    </submittedName>
</protein>
<keyword evidence="3" id="KW-1185">Reference proteome</keyword>
<reference evidence="2 3" key="1">
    <citation type="journal article" date="2021" name="Elife">
        <title>Chloroplast acquisition without the gene transfer in kleptoplastic sea slugs, Plakobranchus ocellatus.</title>
        <authorList>
            <person name="Maeda T."/>
            <person name="Takahashi S."/>
            <person name="Yoshida T."/>
            <person name="Shimamura S."/>
            <person name="Takaki Y."/>
            <person name="Nagai Y."/>
            <person name="Toyoda A."/>
            <person name="Suzuki Y."/>
            <person name="Arimoto A."/>
            <person name="Ishii H."/>
            <person name="Satoh N."/>
            <person name="Nishiyama T."/>
            <person name="Hasebe M."/>
            <person name="Maruyama T."/>
            <person name="Minagawa J."/>
            <person name="Obokata J."/>
            <person name="Shigenobu S."/>
        </authorList>
    </citation>
    <scope>NUCLEOTIDE SEQUENCE [LARGE SCALE GENOMIC DNA]</scope>
</reference>
<feature type="compositionally biased region" description="Acidic residues" evidence="1">
    <location>
        <begin position="1"/>
        <end position="11"/>
    </location>
</feature>
<name>A0AAV4F438_9GAST</name>
<comment type="caution">
    <text evidence="2">The sequence shown here is derived from an EMBL/GenBank/DDBJ whole genome shotgun (WGS) entry which is preliminary data.</text>
</comment>
<gene>
    <name evidence="2" type="ORF">ElyMa_000265500</name>
</gene>
<evidence type="ECO:0000313" key="2">
    <source>
        <dbReference type="EMBL" id="GFR68024.1"/>
    </source>
</evidence>
<dbReference type="AlphaFoldDB" id="A0AAV4F438"/>
<feature type="region of interest" description="Disordered" evidence="1">
    <location>
        <begin position="1"/>
        <end position="24"/>
    </location>
</feature>
<dbReference type="Proteomes" id="UP000762676">
    <property type="component" value="Unassembled WGS sequence"/>
</dbReference>
<accession>A0AAV4F438</accession>
<proteinExistence type="predicted"/>